<dbReference type="EC" id="6.3.5.3" evidence="8"/>
<evidence type="ECO:0000256" key="8">
    <source>
        <dbReference type="HAMAP-Rule" id="MF_00421"/>
    </source>
</evidence>
<dbReference type="Proteomes" id="UP001279642">
    <property type="component" value="Unassembled WGS sequence"/>
</dbReference>
<dbReference type="CDD" id="cd01740">
    <property type="entry name" value="GATase1_FGAR_AT"/>
    <property type="match status" value="1"/>
</dbReference>
<dbReference type="PIRSF" id="PIRSF001586">
    <property type="entry name" value="FGAM_synth_I"/>
    <property type="match status" value="1"/>
</dbReference>
<sequence length="229" mass="24898">MKAAIVVFPGSNREQDAKAALSKALGTEPVMVWHRDSELPKVDLVLVPGGFSYGDYLRTGAIAAHSPILREVKERAEKGVAVIGICNGFQIITEAGMLPGVLLRNSHLKFVCRNVHLKVATTQTLFTSRYEKDQVLSVPVAHHDGNYFVDDKTLGEMEANDQIAFRYCAPDGNVAVEHNPNGSLRNIAGVFNRTKNVLGMMPHPENAIDPLQGSTDGFALFQGMVEALS</sequence>
<evidence type="ECO:0000256" key="2">
    <source>
        <dbReference type="ARBA" id="ARBA00022598"/>
    </source>
</evidence>
<evidence type="ECO:0000256" key="5">
    <source>
        <dbReference type="ARBA" id="ARBA00022801"/>
    </source>
</evidence>
<dbReference type="HAMAP" id="MF_00421">
    <property type="entry name" value="PurQ"/>
    <property type="match status" value="1"/>
</dbReference>
<comment type="catalytic activity">
    <reaction evidence="8">
        <text>N(2)-formyl-N(1)-(5-phospho-beta-D-ribosyl)glycinamide + L-glutamine + ATP + H2O = 2-formamido-N(1)-(5-O-phospho-beta-D-ribosyl)acetamidine + L-glutamate + ADP + phosphate + H(+)</text>
        <dbReference type="Rhea" id="RHEA:17129"/>
        <dbReference type="ChEBI" id="CHEBI:15377"/>
        <dbReference type="ChEBI" id="CHEBI:15378"/>
        <dbReference type="ChEBI" id="CHEBI:29985"/>
        <dbReference type="ChEBI" id="CHEBI:30616"/>
        <dbReference type="ChEBI" id="CHEBI:43474"/>
        <dbReference type="ChEBI" id="CHEBI:58359"/>
        <dbReference type="ChEBI" id="CHEBI:147286"/>
        <dbReference type="ChEBI" id="CHEBI:147287"/>
        <dbReference type="ChEBI" id="CHEBI:456216"/>
        <dbReference type="EC" id="6.3.5.3"/>
    </reaction>
</comment>
<dbReference type="EC" id="3.5.1.2" evidence="8"/>
<name>A0ABU5EIY1_9PROT</name>
<dbReference type="NCBIfam" id="NF002957">
    <property type="entry name" value="PRK03619.1"/>
    <property type="match status" value="1"/>
</dbReference>
<dbReference type="SUPFAM" id="SSF52317">
    <property type="entry name" value="Class I glutamine amidotransferase-like"/>
    <property type="match status" value="1"/>
</dbReference>
<organism evidence="9 10">
    <name type="scientific">Dongia soli</name>
    <dbReference type="NCBI Taxonomy" id="600628"/>
    <lineage>
        <taxon>Bacteria</taxon>
        <taxon>Pseudomonadati</taxon>
        <taxon>Pseudomonadota</taxon>
        <taxon>Alphaproteobacteria</taxon>
        <taxon>Rhodospirillales</taxon>
        <taxon>Dongiaceae</taxon>
        <taxon>Dongia</taxon>
    </lineage>
</organism>
<keyword evidence="4 8" id="KW-0658">Purine biosynthesis</keyword>
<dbReference type="InterPro" id="IPR010075">
    <property type="entry name" value="PRibForGlyAmidine_synth_PurQ"/>
</dbReference>
<evidence type="ECO:0000256" key="4">
    <source>
        <dbReference type="ARBA" id="ARBA00022755"/>
    </source>
</evidence>
<comment type="subunit">
    <text evidence="8">Part of the FGAM synthase complex composed of 1 PurL, 1 PurQ and 2 PurS subunits.</text>
</comment>
<dbReference type="PANTHER" id="PTHR47552">
    <property type="entry name" value="PHOSPHORIBOSYLFORMYLGLYCINAMIDINE SYNTHASE SUBUNIT PURQ"/>
    <property type="match status" value="1"/>
</dbReference>
<comment type="pathway">
    <text evidence="8">Purine metabolism; IMP biosynthesis via de novo pathway; 5-amino-1-(5-phospho-D-ribosyl)imidazole from N(2)-formyl-N(1)-(5-phospho-D-ribosyl)glycinamide: step 1/2.</text>
</comment>
<dbReference type="RefSeq" id="WP_320510805.1">
    <property type="nucleotide sequence ID" value="NZ_JAXCLW010000013.1"/>
</dbReference>
<feature type="active site" evidence="8">
    <location>
        <position position="205"/>
    </location>
</feature>
<dbReference type="PANTHER" id="PTHR47552:SF1">
    <property type="entry name" value="PHOSPHORIBOSYLFORMYLGLYCINAMIDINE SYNTHASE SUBUNIT PURQ"/>
    <property type="match status" value="1"/>
</dbReference>
<feature type="active site" description="Nucleophile" evidence="8">
    <location>
        <position position="86"/>
    </location>
</feature>
<comment type="catalytic activity">
    <reaction evidence="8">
        <text>L-glutamine + H2O = L-glutamate + NH4(+)</text>
        <dbReference type="Rhea" id="RHEA:15889"/>
        <dbReference type="ChEBI" id="CHEBI:15377"/>
        <dbReference type="ChEBI" id="CHEBI:28938"/>
        <dbReference type="ChEBI" id="CHEBI:29985"/>
        <dbReference type="ChEBI" id="CHEBI:58359"/>
        <dbReference type="EC" id="3.5.1.2"/>
    </reaction>
</comment>
<evidence type="ECO:0000313" key="9">
    <source>
        <dbReference type="EMBL" id="MDY0885729.1"/>
    </source>
</evidence>
<keyword evidence="1 8" id="KW-0963">Cytoplasm</keyword>
<keyword evidence="5 8" id="KW-0378">Hydrolase</keyword>
<proteinExistence type="inferred from homology"/>
<comment type="subcellular location">
    <subcellularLocation>
        <location evidence="8">Cytoplasm</location>
    </subcellularLocation>
</comment>
<accession>A0ABU5EIY1</accession>
<keyword evidence="10" id="KW-1185">Reference proteome</keyword>
<keyword evidence="6 8" id="KW-0067">ATP-binding</keyword>
<evidence type="ECO:0000256" key="6">
    <source>
        <dbReference type="ARBA" id="ARBA00022840"/>
    </source>
</evidence>
<dbReference type="PROSITE" id="PS51273">
    <property type="entry name" value="GATASE_TYPE_1"/>
    <property type="match status" value="1"/>
</dbReference>
<dbReference type="NCBIfam" id="TIGR01737">
    <property type="entry name" value="FGAM_synth_I"/>
    <property type="match status" value="1"/>
</dbReference>
<dbReference type="EMBL" id="JAXCLW010000013">
    <property type="protein sequence ID" value="MDY0885729.1"/>
    <property type="molecule type" value="Genomic_DNA"/>
</dbReference>
<dbReference type="SMART" id="SM01211">
    <property type="entry name" value="GATase_5"/>
    <property type="match status" value="1"/>
</dbReference>
<comment type="caution">
    <text evidence="9">The sequence shown here is derived from an EMBL/GenBank/DDBJ whole genome shotgun (WGS) entry which is preliminary data.</text>
</comment>
<dbReference type="InterPro" id="IPR029062">
    <property type="entry name" value="Class_I_gatase-like"/>
</dbReference>
<gene>
    <name evidence="8 9" type="primary">purQ</name>
    <name evidence="9" type="ORF">SMD27_23025</name>
</gene>
<evidence type="ECO:0000256" key="7">
    <source>
        <dbReference type="ARBA" id="ARBA00022962"/>
    </source>
</evidence>
<keyword evidence="2 8" id="KW-0436">Ligase</keyword>
<protein>
    <recommendedName>
        <fullName evidence="8">Phosphoribosylformylglycinamidine synthase subunit PurQ</fullName>
        <shortName evidence="8">FGAM synthase</shortName>
        <ecNumber evidence="8">6.3.5.3</ecNumber>
    </recommendedName>
    <alternativeName>
        <fullName evidence="8">Formylglycinamide ribonucleotide amidotransferase subunit I</fullName>
        <shortName evidence="8">FGAR amidotransferase I</shortName>
        <shortName evidence="8">FGAR-AT I</shortName>
    </alternativeName>
    <alternativeName>
        <fullName evidence="8">Glutaminase PurQ</fullName>
        <ecNumber evidence="8">3.5.1.2</ecNumber>
    </alternativeName>
    <alternativeName>
        <fullName evidence="8">Phosphoribosylformylglycinamidine synthase subunit I</fullName>
    </alternativeName>
</protein>
<evidence type="ECO:0000256" key="3">
    <source>
        <dbReference type="ARBA" id="ARBA00022741"/>
    </source>
</evidence>
<dbReference type="Pfam" id="PF13507">
    <property type="entry name" value="GATase_5"/>
    <property type="match status" value="1"/>
</dbReference>
<keyword evidence="7 8" id="KW-0315">Glutamine amidotransferase</keyword>
<reference evidence="9 10" key="1">
    <citation type="journal article" date="2016" name="Antonie Van Leeuwenhoek">
        <title>Dongia soli sp. nov., isolated from soil from Dokdo, Korea.</title>
        <authorList>
            <person name="Kim D.U."/>
            <person name="Lee H."/>
            <person name="Kim H."/>
            <person name="Kim S.G."/>
            <person name="Ka J.O."/>
        </authorList>
    </citation>
    <scope>NUCLEOTIDE SEQUENCE [LARGE SCALE GENOMIC DNA]</scope>
    <source>
        <strain evidence="9 10">D78</strain>
    </source>
</reference>
<comment type="function">
    <text evidence="8">Part of the phosphoribosylformylglycinamidine synthase complex involved in the purines biosynthetic pathway. Catalyzes the ATP-dependent conversion of formylglycinamide ribonucleotide (FGAR) and glutamine to yield formylglycinamidine ribonucleotide (FGAM) and glutamate. The FGAM synthase complex is composed of three subunits. PurQ produces an ammonia molecule by converting glutamine to glutamate. PurL transfers the ammonia molecule to FGAR to form FGAM in an ATP-dependent manner. PurS interacts with PurQ and PurL and is thought to assist in the transfer of the ammonia molecule from PurQ to PurL.</text>
</comment>
<feature type="active site" evidence="8">
    <location>
        <position position="203"/>
    </location>
</feature>
<evidence type="ECO:0000256" key="1">
    <source>
        <dbReference type="ARBA" id="ARBA00022490"/>
    </source>
</evidence>
<dbReference type="Gene3D" id="3.40.50.880">
    <property type="match status" value="1"/>
</dbReference>
<evidence type="ECO:0000313" key="10">
    <source>
        <dbReference type="Proteomes" id="UP001279642"/>
    </source>
</evidence>
<keyword evidence="3 8" id="KW-0547">Nucleotide-binding</keyword>